<proteinExistence type="predicted"/>
<sequence length="425" mass="43388">MATSRIRFLLAVVLTGLASGLIGGLTSELSHFLEACAFGVPFSPSTTGVGTVAMWRRLTAPIVGALIAGLTWWWLRPLPSGSITSVRQAVDSPARLRPVETIVDALAQLVVVGSGSSLGREAAPRQMAALAAQGLSDTFRVDPATRRVVLASAAGAGLASVYNVPVAGALYALELTVRPNLRTKRGWGQVAIAVVISALSTVTAWLFNHGRPIYRSPAATVTSSGLGWVVLVVATSTVAGAGMGLLFRETKRRVPLTSRLWWTVPLGSAGVTAIAVAAPQVVGNGQVIINLVLAHPVAPASLAILLVGKILATTVALRSGAAGGLLTPSLSAGALVGALVAVLAGIDAPSQVAMMVIVGAGCVLSMTQRAPLFAAAFALELARPGMIGVPVVLVAVVLGWVGSVLVSRRPHGRIGRAPGNTSDPR</sequence>
<accession>A0ABX9ICY8</accession>
<keyword evidence="12" id="KW-1185">Reference proteome</keyword>
<feature type="transmembrane region" description="Helical" evidence="10">
    <location>
        <begin position="324"/>
        <end position="346"/>
    </location>
</feature>
<feature type="transmembrane region" description="Helical" evidence="10">
    <location>
        <begin position="386"/>
        <end position="406"/>
    </location>
</feature>
<evidence type="ECO:0000313" key="12">
    <source>
        <dbReference type="Proteomes" id="UP000256324"/>
    </source>
</evidence>
<dbReference type="Proteomes" id="UP000256324">
    <property type="component" value="Unassembled WGS sequence"/>
</dbReference>
<comment type="subcellular location">
    <subcellularLocation>
        <location evidence="1">Membrane</location>
        <topology evidence="1">Multi-pass membrane protein</topology>
    </subcellularLocation>
</comment>
<dbReference type="InterPro" id="IPR001807">
    <property type="entry name" value="ClC"/>
</dbReference>
<dbReference type="PANTHER" id="PTHR43427:SF6">
    <property type="entry name" value="CHLORIDE CHANNEL PROTEIN CLC-E"/>
    <property type="match status" value="1"/>
</dbReference>
<evidence type="ECO:0000256" key="7">
    <source>
        <dbReference type="ARBA" id="ARBA00023173"/>
    </source>
</evidence>
<keyword evidence="3 10" id="KW-0812">Transmembrane</keyword>
<dbReference type="PRINTS" id="PR00762">
    <property type="entry name" value="CLCHANNEL"/>
</dbReference>
<keyword evidence="9" id="KW-0407">Ion channel</keyword>
<evidence type="ECO:0000256" key="2">
    <source>
        <dbReference type="ARBA" id="ARBA00022448"/>
    </source>
</evidence>
<evidence type="ECO:0000256" key="5">
    <source>
        <dbReference type="ARBA" id="ARBA00023065"/>
    </source>
</evidence>
<feature type="transmembrane region" description="Helical" evidence="10">
    <location>
        <begin position="260"/>
        <end position="282"/>
    </location>
</feature>
<dbReference type="Gene3D" id="1.10.3080.10">
    <property type="entry name" value="Clc chloride channel"/>
    <property type="match status" value="1"/>
</dbReference>
<feature type="transmembrane region" description="Helical" evidence="10">
    <location>
        <begin position="187"/>
        <end position="207"/>
    </location>
</feature>
<dbReference type="RefSeq" id="WP_115939044.1">
    <property type="nucleotide sequence ID" value="NZ_PCZS01000002.1"/>
</dbReference>
<feature type="transmembrane region" description="Helical" evidence="10">
    <location>
        <begin position="288"/>
        <end position="312"/>
    </location>
</feature>
<keyword evidence="7" id="KW-0869">Chloride channel</keyword>
<evidence type="ECO:0000256" key="9">
    <source>
        <dbReference type="ARBA" id="ARBA00023303"/>
    </source>
</evidence>
<feature type="transmembrane region" description="Helical" evidence="10">
    <location>
        <begin position="227"/>
        <end position="248"/>
    </location>
</feature>
<evidence type="ECO:0000256" key="4">
    <source>
        <dbReference type="ARBA" id="ARBA00022989"/>
    </source>
</evidence>
<evidence type="ECO:0000256" key="8">
    <source>
        <dbReference type="ARBA" id="ARBA00023214"/>
    </source>
</evidence>
<evidence type="ECO:0000256" key="3">
    <source>
        <dbReference type="ARBA" id="ARBA00022692"/>
    </source>
</evidence>
<evidence type="ECO:0000313" key="11">
    <source>
        <dbReference type="EMBL" id="REB69409.1"/>
    </source>
</evidence>
<gene>
    <name evidence="11" type="ORF">CP880_08295</name>
</gene>
<protein>
    <submittedName>
        <fullName evidence="11">Chloride channel protein</fullName>
    </submittedName>
</protein>
<comment type="caution">
    <text evidence="11">The sequence shown here is derived from an EMBL/GenBank/DDBJ whole genome shotgun (WGS) entry which is preliminary data.</text>
</comment>
<dbReference type="Pfam" id="PF00654">
    <property type="entry name" value="Voltage_CLC"/>
    <property type="match status" value="1"/>
</dbReference>
<organism evidence="11 12">
    <name type="scientific">Cutibacterium namnetense</name>
    <dbReference type="NCBI Taxonomy" id="1574624"/>
    <lineage>
        <taxon>Bacteria</taxon>
        <taxon>Bacillati</taxon>
        <taxon>Actinomycetota</taxon>
        <taxon>Actinomycetes</taxon>
        <taxon>Propionibacteriales</taxon>
        <taxon>Propionibacteriaceae</taxon>
        <taxon>Cutibacterium</taxon>
    </lineage>
</organism>
<dbReference type="EMBL" id="PCZS01000002">
    <property type="protein sequence ID" value="REB69409.1"/>
    <property type="molecule type" value="Genomic_DNA"/>
</dbReference>
<evidence type="ECO:0000256" key="6">
    <source>
        <dbReference type="ARBA" id="ARBA00023136"/>
    </source>
</evidence>
<keyword evidence="5" id="KW-0406">Ion transport</keyword>
<name>A0ABX9ICY8_9ACTN</name>
<feature type="transmembrane region" description="Helical" evidence="10">
    <location>
        <begin position="55"/>
        <end position="75"/>
    </location>
</feature>
<keyword evidence="8" id="KW-0868">Chloride</keyword>
<keyword evidence="2" id="KW-0813">Transport</keyword>
<dbReference type="InterPro" id="IPR050368">
    <property type="entry name" value="ClC-type_chloride_channel"/>
</dbReference>
<evidence type="ECO:0000256" key="10">
    <source>
        <dbReference type="SAM" id="Phobius"/>
    </source>
</evidence>
<dbReference type="InterPro" id="IPR014743">
    <property type="entry name" value="Cl-channel_core"/>
</dbReference>
<evidence type="ECO:0000256" key="1">
    <source>
        <dbReference type="ARBA" id="ARBA00004141"/>
    </source>
</evidence>
<keyword evidence="6 10" id="KW-0472">Membrane</keyword>
<reference evidence="11 12" key="1">
    <citation type="submission" date="2017-09" db="EMBL/GenBank/DDBJ databases">
        <authorList>
            <person name="Bumgarner R.E."/>
        </authorList>
    </citation>
    <scope>NUCLEOTIDE SEQUENCE [LARGE SCALE GENOMIC DNA]</scope>
    <source>
        <strain evidence="11 12">T34998</strain>
    </source>
</reference>
<keyword evidence="4 10" id="KW-1133">Transmembrane helix</keyword>
<dbReference type="PANTHER" id="PTHR43427">
    <property type="entry name" value="CHLORIDE CHANNEL PROTEIN CLC-E"/>
    <property type="match status" value="1"/>
</dbReference>
<dbReference type="SUPFAM" id="SSF81340">
    <property type="entry name" value="Clc chloride channel"/>
    <property type="match status" value="1"/>
</dbReference>